<evidence type="ECO:0000256" key="3">
    <source>
        <dbReference type="ARBA" id="ARBA00022679"/>
    </source>
</evidence>
<sequence length="470" mass="52025">MQADCGERQSLANETQDHLQHDHGGLVSEPAAEESDLSGARSASCPMPTVPASSLQSECASATKETIGMPSGTRTHRRETDATDAAEDGPSAPSPNPNATIHQTISYSADRLIGNGSFGVVFQATVVETGEVVAIKKVIQDKRYKNRELQIMRMLCHPNIVELKHCFFSSGEKTGEICLNLVLEYIPETVYRISRHYSKLRQPMPLLYVRLYAYQLLRALAYIHDLNIAHRDVKPQNLLVEPRTQVLKLCDFGSAKVLVSGEKSLSYIVSRFYRAIELLVGSEDYTPAIDLWSAGCVIAELLLGRPLFCGESGLSQLIEIIKVFGAPTEDDLVAMRSKHSDFKIPRIQPLTLRKVFKTRTDPDAVDLVSQLLVYNPQRRIRAMDALAHSFFDPLRQSEAMLPNGRPLPPLFNFSQREWEVAGVELARRILPREQFDAALRQYGTPSTKASGATTSSTSTLNAVANGCPDE</sequence>
<dbReference type="FunFam" id="1.10.510.10:FF:000082">
    <property type="entry name" value="Shaggy-related protein kinase kappa"/>
    <property type="match status" value="1"/>
</dbReference>
<proteinExistence type="inferred from homology"/>
<dbReference type="CDD" id="cd14137">
    <property type="entry name" value="STKc_GSK3"/>
    <property type="match status" value="1"/>
</dbReference>
<keyword evidence="5" id="KW-0418">Kinase</keyword>
<dbReference type="InterPro" id="IPR008271">
    <property type="entry name" value="Ser/Thr_kinase_AS"/>
</dbReference>
<keyword evidence="3" id="KW-0808">Transferase</keyword>
<dbReference type="InterPro" id="IPR039192">
    <property type="entry name" value="STKc_GSK3"/>
</dbReference>
<dbReference type="Gene3D" id="3.30.200.20">
    <property type="entry name" value="Phosphorylase Kinase, domain 1"/>
    <property type="match status" value="1"/>
</dbReference>
<dbReference type="PROSITE" id="PS50011">
    <property type="entry name" value="PROTEIN_KINASE_DOM"/>
    <property type="match status" value="1"/>
</dbReference>
<dbReference type="SMART" id="SM00220">
    <property type="entry name" value="S_TKc"/>
    <property type="match status" value="1"/>
</dbReference>
<dbReference type="FunFam" id="3.30.200.20:FF:000009">
    <property type="entry name" value="Glycogen synthase kinase-3 beta"/>
    <property type="match status" value="1"/>
</dbReference>
<dbReference type="InterPro" id="IPR011009">
    <property type="entry name" value="Kinase-like_dom_sf"/>
</dbReference>
<dbReference type="Pfam" id="PF00069">
    <property type="entry name" value="Pkinase"/>
    <property type="match status" value="1"/>
</dbReference>
<evidence type="ECO:0000259" key="10">
    <source>
        <dbReference type="PROSITE" id="PS50011"/>
    </source>
</evidence>
<keyword evidence="2 8" id="KW-0723">Serine/threonine-protein kinase</keyword>
<dbReference type="InterPro" id="IPR017441">
    <property type="entry name" value="Protein_kinase_ATP_BS"/>
</dbReference>
<evidence type="ECO:0000256" key="8">
    <source>
        <dbReference type="RuleBase" id="RU000304"/>
    </source>
</evidence>
<evidence type="ECO:0000256" key="1">
    <source>
        <dbReference type="ARBA" id="ARBA00005527"/>
    </source>
</evidence>
<evidence type="ECO:0000313" key="12">
    <source>
        <dbReference type="Proteomes" id="UP000530660"/>
    </source>
</evidence>
<feature type="compositionally biased region" description="Polar residues" evidence="9">
    <location>
        <begin position="51"/>
        <end position="64"/>
    </location>
</feature>
<comment type="caution">
    <text evidence="11">The sequence shown here is derived from an EMBL/GenBank/DDBJ whole genome shotgun (WGS) entry which is preliminary data.</text>
</comment>
<accession>A0A7J7IP75</accession>
<dbReference type="AlphaFoldDB" id="A0A7J7IP75"/>
<feature type="binding site" evidence="7">
    <location>
        <position position="137"/>
    </location>
    <ligand>
        <name>ATP</name>
        <dbReference type="ChEBI" id="CHEBI:30616"/>
    </ligand>
</feature>
<dbReference type="Gene3D" id="1.10.510.10">
    <property type="entry name" value="Transferase(Phosphotransferase) domain 1"/>
    <property type="match status" value="1"/>
</dbReference>
<dbReference type="GO" id="GO:0005634">
    <property type="term" value="C:nucleus"/>
    <property type="evidence" value="ECO:0007669"/>
    <property type="project" value="TreeGrafter"/>
</dbReference>
<evidence type="ECO:0000256" key="6">
    <source>
        <dbReference type="ARBA" id="ARBA00022840"/>
    </source>
</evidence>
<feature type="region of interest" description="Disordered" evidence="9">
    <location>
        <begin position="444"/>
        <end position="470"/>
    </location>
</feature>
<feature type="compositionally biased region" description="Basic and acidic residues" evidence="9">
    <location>
        <begin position="15"/>
        <end position="24"/>
    </location>
</feature>
<comment type="similarity">
    <text evidence="1">Belongs to the protein kinase superfamily. CMGC Ser/Thr protein kinase family. GSK-3 subfamily.</text>
</comment>
<evidence type="ECO:0000256" key="7">
    <source>
        <dbReference type="PROSITE-ProRule" id="PRU10141"/>
    </source>
</evidence>
<feature type="domain" description="Protein kinase" evidence="10">
    <location>
        <begin position="107"/>
        <end position="391"/>
    </location>
</feature>
<dbReference type="PROSITE" id="PS00108">
    <property type="entry name" value="PROTEIN_KINASE_ST"/>
    <property type="match status" value="1"/>
</dbReference>
<dbReference type="InterPro" id="IPR000719">
    <property type="entry name" value="Prot_kinase_dom"/>
</dbReference>
<feature type="compositionally biased region" description="Low complexity" evidence="9">
    <location>
        <begin position="444"/>
        <end position="459"/>
    </location>
</feature>
<name>A0A7J7IP75_9RHOD</name>
<dbReference type="PROSITE" id="PS00107">
    <property type="entry name" value="PROTEIN_KINASE_ATP"/>
    <property type="match status" value="1"/>
</dbReference>
<dbReference type="SUPFAM" id="SSF56112">
    <property type="entry name" value="Protein kinase-like (PK-like)"/>
    <property type="match status" value="1"/>
</dbReference>
<dbReference type="InterPro" id="IPR050591">
    <property type="entry name" value="GSK-3"/>
</dbReference>
<feature type="region of interest" description="Disordered" evidence="9">
    <location>
        <begin position="1"/>
        <end position="99"/>
    </location>
</feature>
<dbReference type="GO" id="GO:0005737">
    <property type="term" value="C:cytoplasm"/>
    <property type="evidence" value="ECO:0007669"/>
    <property type="project" value="TreeGrafter"/>
</dbReference>
<dbReference type="GO" id="GO:0005524">
    <property type="term" value="F:ATP binding"/>
    <property type="evidence" value="ECO:0007669"/>
    <property type="project" value="UniProtKB-UniRule"/>
</dbReference>
<keyword evidence="6 7" id="KW-0067">ATP-binding</keyword>
<organism evidence="11 12">
    <name type="scientific">Cyanidiococcus yangmingshanensis</name>
    <dbReference type="NCBI Taxonomy" id="2690220"/>
    <lineage>
        <taxon>Eukaryota</taxon>
        <taxon>Rhodophyta</taxon>
        <taxon>Bangiophyceae</taxon>
        <taxon>Cyanidiales</taxon>
        <taxon>Cyanidiaceae</taxon>
        <taxon>Cyanidiococcus</taxon>
    </lineage>
</organism>
<dbReference type="EMBL" id="VWRR01000004">
    <property type="protein sequence ID" value="KAF6004131.1"/>
    <property type="molecule type" value="Genomic_DNA"/>
</dbReference>
<evidence type="ECO:0000313" key="11">
    <source>
        <dbReference type="EMBL" id="KAF6004131.1"/>
    </source>
</evidence>
<dbReference type="GO" id="GO:0007165">
    <property type="term" value="P:signal transduction"/>
    <property type="evidence" value="ECO:0007669"/>
    <property type="project" value="TreeGrafter"/>
</dbReference>
<protein>
    <recommendedName>
        <fullName evidence="10">Protein kinase domain-containing protein</fullName>
    </recommendedName>
</protein>
<dbReference type="OrthoDB" id="272141at2759"/>
<evidence type="ECO:0000256" key="4">
    <source>
        <dbReference type="ARBA" id="ARBA00022741"/>
    </source>
</evidence>
<dbReference type="PANTHER" id="PTHR24057">
    <property type="entry name" value="GLYCOGEN SYNTHASE KINASE-3 ALPHA"/>
    <property type="match status" value="1"/>
</dbReference>
<dbReference type="Proteomes" id="UP000530660">
    <property type="component" value="Unassembled WGS sequence"/>
</dbReference>
<evidence type="ECO:0000256" key="2">
    <source>
        <dbReference type="ARBA" id="ARBA00022527"/>
    </source>
</evidence>
<dbReference type="GO" id="GO:0030154">
    <property type="term" value="P:cell differentiation"/>
    <property type="evidence" value="ECO:0007669"/>
    <property type="project" value="TreeGrafter"/>
</dbReference>
<keyword evidence="4 7" id="KW-0547">Nucleotide-binding</keyword>
<evidence type="ECO:0000256" key="5">
    <source>
        <dbReference type="ARBA" id="ARBA00022777"/>
    </source>
</evidence>
<keyword evidence="12" id="KW-1185">Reference proteome</keyword>
<dbReference type="PANTHER" id="PTHR24057:SF0">
    <property type="entry name" value="PROTEIN KINASE SHAGGY-RELATED"/>
    <property type="match status" value="1"/>
</dbReference>
<evidence type="ECO:0000256" key="9">
    <source>
        <dbReference type="SAM" id="MobiDB-lite"/>
    </source>
</evidence>
<dbReference type="GO" id="GO:0004674">
    <property type="term" value="F:protein serine/threonine kinase activity"/>
    <property type="evidence" value="ECO:0007669"/>
    <property type="project" value="UniProtKB-KW"/>
</dbReference>
<gene>
    <name evidence="11" type="ORF">F1559_002238</name>
</gene>
<reference evidence="11 12" key="1">
    <citation type="journal article" date="2020" name="J. Phycol.">
        <title>Comparative genome analysis reveals Cyanidiococcus gen. nov., a new extremophilic red algal genus sister to Cyanidioschyzon (Cyanidioschyzonaceae, Rhodophyta).</title>
        <authorList>
            <person name="Liu S.-L."/>
            <person name="Chiang Y.-R."/>
            <person name="Yoon H.S."/>
            <person name="Fu H.-Y."/>
        </authorList>
    </citation>
    <scope>NUCLEOTIDE SEQUENCE [LARGE SCALE GENOMIC DNA]</scope>
    <source>
        <strain evidence="11 12">THAL066</strain>
    </source>
</reference>